<dbReference type="PROSITE" id="PS51118">
    <property type="entry name" value="HTH_HXLR"/>
    <property type="match status" value="1"/>
</dbReference>
<keyword evidence="3" id="KW-0804">Transcription</keyword>
<keyword evidence="2" id="KW-0238">DNA-binding</keyword>
<evidence type="ECO:0000256" key="1">
    <source>
        <dbReference type="ARBA" id="ARBA00023015"/>
    </source>
</evidence>
<dbReference type="InterPro" id="IPR002577">
    <property type="entry name" value="HTH_HxlR"/>
</dbReference>
<dbReference type="Proteomes" id="UP000235116">
    <property type="component" value="Chromosome"/>
</dbReference>
<dbReference type="InterPro" id="IPR036527">
    <property type="entry name" value="SCP2_sterol-bd_dom_sf"/>
</dbReference>
<dbReference type="KEGG" id="kak:Kalk_16035"/>
<evidence type="ECO:0000256" key="3">
    <source>
        <dbReference type="ARBA" id="ARBA00023163"/>
    </source>
</evidence>
<dbReference type="GO" id="GO:0003677">
    <property type="term" value="F:DNA binding"/>
    <property type="evidence" value="ECO:0007669"/>
    <property type="project" value="UniProtKB-KW"/>
</dbReference>
<evidence type="ECO:0000256" key="2">
    <source>
        <dbReference type="ARBA" id="ARBA00023125"/>
    </source>
</evidence>
<dbReference type="SUPFAM" id="SSF55718">
    <property type="entry name" value="SCP-like"/>
    <property type="match status" value="1"/>
</dbReference>
<dbReference type="AlphaFoldDB" id="A0A2K9LSP3"/>
<evidence type="ECO:0000259" key="4">
    <source>
        <dbReference type="PROSITE" id="PS51118"/>
    </source>
</evidence>
<dbReference type="Gene3D" id="1.10.10.10">
    <property type="entry name" value="Winged helix-like DNA-binding domain superfamily/Winged helix DNA-binding domain"/>
    <property type="match status" value="1"/>
</dbReference>
<dbReference type="RefSeq" id="WP_101895219.1">
    <property type="nucleotide sequence ID" value="NZ_CP022684.1"/>
</dbReference>
<dbReference type="Pfam" id="PF02036">
    <property type="entry name" value="SCP2"/>
    <property type="match status" value="1"/>
</dbReference>
<dbReference type="InterPro" id="IPR003033">
    <property type="entry name" value="SCP2_sterol-bd_dom"/>
</dbReference>
<feature type="domain" description="HTH hxlR-type" evidence="4">
    <location>
        <begin position="7"/>
        <end position="104"/>
    </location>
</feature>
<gene>
    <name evidence="5" type="ORF">Kalk_16035</name>
</gene>
<dbReference type="SUPFAM" id="SSF46785">
    <property type="entry name" value="Winged helix' DNA-binding domain"/>
    <property type="match status" value="1"/>
</dbReference>
<dbReference type="OrthoDB" id="9807069at2"/>
<keyword evidence="1" id="KW-0805">Transcription regulation</keyword>
<sequence>MQYGQFCPISKAAEVLGDKWSLLIVRELLMGASRFNNLLRGLSSISPTMLTKRLNELCIAGIVLKKKIPGQKGYEYFLTQSGQELVPVLKALGVWGMRWAREGMPDADLDVELLMLYMERSVDPRQLVGNETVIRFKFTDLEEFKDWWVVVKNEQVDTCVHDPGKDVDVYFTTDLRTMIQAWMGDISYKQAIADKRLLLVGQSALTKNISRWLRPSIFDGIPPADEIRHDSMMGAGI</sequence>
<dbReference type="PANTHER" id="PTHR33204:SF18">
    <property type="entry name" value="TRANSCRIPTIONAL REGULATORY PROTEIN"/>
    <property type="match status" value="1"/>
</dbReference>
<evidence type="ECO:0000313" key="5">
    <source>
        <dbReference type="EMBL" id="AUM13844.1"/>
    </source>
</evidence>
<name>A0A2K9LSP3_9GAMM</name>
<accession>A0A2K9LSP3</accession>
<evidence type="ECO:0000313" key="6">
    <source>
        <dbReference type="Proteomes" id="UP000235116"/>
    </source>
</evidence>
<dbReference type="InterPro" id="IPR036388">
    <property type="entry name" value="WH-like_DNA-bd_sf"/>
</dbReference>
<protein>
    <submittedName>
        <fullName evidence="5">HxlR family transcriptional regulator</fullName>
    </submittedName>
</protein>
<keyword evidence="6" id="KW-1185">Reference proteome</keyword>
<organism evidence="5 6">
    <name type="scientific">Ketobacter alkanivorans</name>
    <dbReference type="NCBI Taxonomy" id="1917421"/>
    <lineage>
        <taxon>Bacteria</taxon>
        <taxon>Pseudomonadati</taxon>
        <taxon>Pseudomonadota</taxon>
        <taxon>Gammaproteobacteria</taxon>
        <taxon>Pseudomonadales</taxon>
        <taxon>Ketobacteraceae</taxon>
        <taxon>Ketobacter</taxon>
    </lineage>
</organism>
<reference evidence="6" key="1">
    <citation type="submission" date="2017-08" db="EMBL/GenBank/DDBJ databases">
        <title>Direct submision.</title>
        <authorList>
            <person name="Kim S.-J."/>
            <person name="Rhee S.-K."/>
        </authorList>
    </citation>
    <scope>NUCLEOTIDE SEQUENCE [LARGE SCALE GENOMIC DNA]</scope>
    <source>
        <strain evidence="6">GI5</strain>
    </source>
</reference>
<dbReference type="InterPro" id="IPR036390">
    <property type="entry name" value="WH_DNA-bd_sf"/>
</dbReference>
<dbReference type="Pfam" id="PF01638">
    <property type="entry name" value="HxlR"/>
    <property type="match status" value="1"/>
</dbReference>
<dbReference type="PANTHER" id="PTHR33204">
    <property type="entry name" value="TRANSCRIPTIONAL REGULATOR, MARR FAMILY"/>
    <property type="match status" value="1"/>
</dbReference>
<dbReference type="Gene3D" id="3.30.1050.10">
    <property type="entry name" value="SCP2 sterol-binding domain"/>
    <property type="match status" value="1"/>
</dbReference>
<proteinExistence type="predicted"/>
<dbReference type="EMBL" id="CP022684">
    <property type="protein sequence ID" value="AUM13844.1"/>
    <property type="molecule type" value="Genomic_DNA"/>
</dbReference>